<protein>
    <recommendedName>
        <fullName evidence="4">NIPSNAP protein</fullName>
    </recommendedName>
</protein>
<sequence>MKRTATAALLAGASTLFFYTSVNAQQEQEPPSFAAIDAYLCNYRDGKDAEDLMQVTQKWNKWMDRHGAAPYSAWILHPVLSSTNMPIDVVWLGAWQNGNDMGKGMQAWSEKGGELGEEFEEVIDCAEHSLAASVNIRPPSEGWPGETGVVAFTNCALGDGKSVMDAMKVHRAWAEHLASTGSKAGMWAFFPAAGQADIEWSHKIVVGHPDYLSYGADWERFANGQGWRKAMELTAGGEVSCDSPRVYHSVTVRNDGINPAGG</sequence>
<feature type="signal peptide" evidence="1">
    <location>
        <begin position="1"/>
        <end position="24"/>
    </location>
</feature>
<evidence type="ECO:0000256" key="1">
    <source>
        <dbReference type="SAM" id="SignalP"/>
    </source>
</evidence>
<organism evidence="2 3">
    <name type="scientific">Seongchinamella sediminis</name>
    <dbReference type="NCBI Taxonomy" id="2283635"/>
    <lineage>
        <taxon>Bacteria</taxon>
        <taxon>Pseudomonadati</taxon>
        <taxon>Pseudomonadota</taxon>
        <taxon>Gammaproteobacteria</taxon>
        <taxon>Cellvibrionales</taxon>
        <taxon>Halieaceae</taxon>
        <taxon>Seongchinamella</taxon>
    </lineage>
</organism>
<name>A0A3L7DZ18_9GAMM</name>
<gene>
    <name evidence="2" type="ORF">DWB85_10915</name>
</gene>
<evidence type="ECO:0000313" key="3">
    <source>
        <dbReference type="Proteomes" id="UP000265509"/>
    </source>
</evidence>
<evidence type="ECO:0008006" key="4">
    <source>
        <dbReference type="Google" id="ProtNLM"/>
    </source>
</evidence>
<dbReference type="RefSeq" id="WP_117954440.1">
    <property type="nucleotide sequence ID" value="NZ_QRAN01000010.1"/>
</dbReference>
<feature type="chain" id="PRO_5018017752" description="NIPSNAP protein" evidence="1">
    <location>
        <begin position="25"/>
        <end position="262"/>
    </location>
</feature>
<dbReference type="Proteomes" id="UP000265509">
    <property type="component" value="Unassembled WGS sequence"/>
</dbReference>
<keyword evidence="1" id="KW-0732">Signal</keyword>
<dbReference type="OrthoDB" id="5728939at2"/>
<comment type="caution">
    <text evidence="2">The sequence shown here is derived from an EMBL/GenBank/DDBJ whole genome shotgun (WGS) entry which is preliminary data.</text>
</comment>
<dbReference type="AlphaFoldDB" id="A0A3L7DZ18"/>
<keyword evidence="3" id="KW-1185">Reference proteome</keyword>
<accession>A0A3L7DZ18</accession>
<evidence type="ECO:0000313" key="2">
    <source>
        <dbReference type="EMBL" id="RLQ21790.1"/>
    </source>
</evidence>
<dbReference type="EMBL" id="QRAN01000010">
    <property type="protein sequence ID" value="RLQ21790.1"/>
    <property type="molecule type" value="Genomic_DNA"/>
</dbReference>
<proteinExistence type="predicted"/>
<reference evidence="2 3" key="1">
    <citation type="submission" date="2018-07" db="EMBL/GenBank/DDBJ databases">
        <title>Halioglobus sp. genome submission.</title>
        <authorList>
            <person name="Ye M.-Q."/>
            <person name="Du Z.-J."/>
        </authorList>
    </citation>
    <scope>NUCLEOTIDE SEQUENCE [LARGE SCALE GENOMIC DNA]</scope>
    <source>
        <strain evidence="2 3">U0301</strain>
    </source>
</reference>